<keyword evidence="8" id="KW-0732">Signal</keyword>
<organism evidence="10 11">
    <name type="scientific">Paraferrimonas haliotis</name>
    <dbReference type="NCBI Taxonomy" id="2013866"/>
    <lineage>
        <taxon>Bacteria</taxon>
        <taxon>Pseudomonadati</taxon>
        <taxon>Pseudomonadota</taxon>
        <taxon>Gammaproteobacteria</taxon>
        <taxon>Alteromonadales</taxon>
        <taxon>Ferrimonadaceae</taxon>
        <taxon>Paraferrimonas</taxon>
    </lineage>
</organism>
<evidence type="ECO:0000313" key="10">
    <source>
        <dbReference type="EMBL" id="GLS82981.1"/>
    </source>
</evidence>
<feature type="domain" description="Tetrahaem cytochrome" evidence="9">
    <location>
        <begin position="45"/>
        <end position="120"/>
    </location>
</feature>
<dbReference type="SUPFAM" id="SSF48695">
    <property type="entry name" value="Multiheme cytochromes"/>
    <property type="match status" value="1"/>
</dbReference>
<gene>
    <name evidence="10" type="ORF">GCM10007894_09580</name>
</gene>
<evidence type="ECO:0000313" key="11">
    <source>
        <dbReference type="Proteomes" id="UP001157439"/>
    </source>
</evidence>
<dbReference type="Pfam" id="PF14537">
    <property type="entry name" value="Cytochrom_c3_2"/>
    <property type="match status" value="1"/>
</dbReference>
<keyword evidence="11" id="KW-1185">Reference proteome</keyword>
<accession>A0AA37TQS8</accession>
<comment type="caution">
    <text evidence="10">The sequence shown here is derived from an EMBL/GenBank/DDBJ whole genome shotgun (WGS) entry which is preliminary data.</text>
</comment>
<sequence length="128" mass="14361">MKKLLGIALAFALGASPAIALANSTLVDQGALDGRSYHENMYKRDNCKMCHGVDAPTDYPADESCLKCHNVDKLAQKTARDGEEEWQNPHNNLHWGKEVPCVECHAEHQEKQPMCADCHTFEYPNHKK</sequence>
<dbReference type="AlphaFoldDB" id="A0AA37TQS8"/>
<dbReference type="Proteomes" id="UP001157439">
    <property type="component" value="Unassembled WGS sequence"/>
</dbReference>
<dbReference type="EMBL" id="BSPO01000002">
    <property type="protein sequence ID" value="GLS82981.1"/>
    <property type="molecule type" value="Genomic_DNA"/>
</dbReference>
<comment type="cofactor">
    <cofactor evidence="1">
        <name>heme c</name>
        <dbReference type="ChEBI" id="CHEBI:61717"/>
    </cofactor>
</comment>
<dbReference type="CDD" id="cd08168">
    <property type="entry name" value="Cytochrom_C3"/>
    <property type="match status" value="1"/>
</dbReference>
<evidence type="ECO:0000259" key="9">
    <source>
        <dbReference type="Pfam" id="PF14537"/>
    </source>
</evidence>
<proteinExistence type="predicted"/>
<comment type="subcellular location">
    <subcellularLocation>
        <location evidence="2">Periplasm</location>
    </subcellularLocation>
</comment>
<feature type="signal peptide" evidence="8">
    <location>
        <begin position="1"/>
        <end position="22"/>
    </location>
</feature>
<keyword evidence="4" id="KW-0349">Heme</keyword>
<keyword evidence="5" id="KW-0479">Metal-binding</keyword>
<dbReference type="InterPro" id="IPR012286">
    <property type="entry name" value="Tetrahaem_cytochrome"/>
</dbReference>
<reference evidence="10 11" key="1">
    <citation type="journal article" date="2014" name="Int. J. Syst. Evol. Microbiol.">
        <title>Complete genome sequence of Corynebacterium casei LMG S-19264T (=DSM 44701T), isolated from a smear-ripened cheese.</title>
        <authorList>
            <consortium name="US DOE Joint Genome Institute (JGI-PGF)"/>
            <person name="Walter F."/>
            <person name="Albersmeier A."/>
            <person name="Kalinowski J."/>
            <person name="Ruckert C."/>
        </authorList>
    </citation>
    <scope>NUCLEOTIDE SEQUENCE [LARGE SCALE GENOMIC DNA]</scope>
    <source>
        <strain evidence="10 11">NBRC 112785</strain>
    </source>
</reference>
<evidence type="ECO:0000256" key="8">
    <source>
        <dbReference type="SAM" id="SignalP"/>
    </source>
</evidence>
<evidence type="ECO:0000256" key="5">
    <source>
        <dbReference type="ARBA" id="ARBA00022723"/>
    </source>
</evidence>
<dbReference type="Gene3D" id="1.10.1130.10">
    <property type="entry name" value="Flavocytochrome C3, Chain A"/>
    <property type="match status" value="1"/>
</dbReference>
<keyword evidence="3" id="KW-0813">Transport</keyword>
<dbReference type="GO" id="GO:0046872">
    <property type="term" value="F:metal ion binding"/>
    <property type="evidence" value="ECO:0007669"/>
    <property type="project" value="UniProtKB-KW"/>
</dbReference>
<evidence type="ECO:0000256" key="7">
    <source>
        <dbReference type="ARBA" id="ARBA00023004"/>
    </source>
</evidence>
<evidence type="ECO:0000256" key="6">
    <source>
        <dbReference type="ARBA" id="ARBA00022982"/>
    </source>
</evidence>
<evidence type="ECO:0000256" key="4">
    <source>
        <dbReference type="ARBA" id="ARBA00022617"/>
    </source>
</evidence>
<dbReference type="InterPro" id="IPR036280">
    <property type="entry name" value="Multihaem_cyt_sf"/>
</dbReference>
<name>A0AA37TQS8_9GAMM</name>
<dbReference type="RefSeq" id="WP_233132558.1">
    <property type="nucleotide sequence ID" value="NZ_BSPO01000002.1"/>
</dbReference>
<evidence type="ECO:0000256" key="3">
    <source>
        <dbReference type="ARBA" id="ARBA00022448"/>
    </source>
</evidence>
<feature type="chain" id="PRO_5041286009" evidence="8">
    <location>
        <begin position="23"/>
        <end position="128"/>
    </location>
</feature>
<evidence type="ECO:0000256" key="2">
    <source>
        <dbReference type="ARBA" id="ARBA00004418"/>
    </source>
</evidence>
<evidence type="ECO:0000256" key="1">
    <source>
        <dbReference type="ARBA" id="ARBA00001926"/>
    </source>
</evidence>
<dbReference type="GO" id="GO:0042597">
    <property type="term" value="C:periplasmic space"/>
    <property type="evidence" value="ECO:0007669"/>
    <property type="project" value="UniProtKB-SubCell"/>
</dbReference>
<keyword evidence="6" id="KW-0249">Electron transport</keyword>
<protein>
    <submittedName>
        <fullName evidence="10">Cytochrome c</fullName>
    </submittedName>
</protein>
<keyword evidence="7" id="KW-0408">Iron</keyword>